<dbReference type="Pfam" id="PF12401">
    <property type="entry name" value="FhaA_N"/>
    <property type="match status" value="1"/>
</dbReference>
<dbReference type="Gene3D" id="3.30.2320.60">
    <property type="entry name" value="FhaA, phosphopeptide-binding domain (DUF3662)"/>
    <property type="match status" value="1"/>
</dbReference>
<reference evidence="3 4" key="1">
    <citation type="submission" date="2020-03" db="EMBL/GenBank/DDBJ databases">
        <title>WGS of actinomycetes isolated from Thailand.</title>
        <authorList>
            <person name="Thawai C."/>
        </authorList>
    </citation>
    <scope>NUCLEOTIDE SEQUENCE [LARGE SCALE GENOMIC DNA]</scope>
    <source>
        <strain evidence="3 4">SBST2-5</strain>
    </source>
</reference>
<dbReference type="EMBL" id="JAATEM010000001">
    <property type="protein sequence ID" value="NJP48785.1"/>
    <property type="molecule type" value="Genomic_DNA"/>
</dbReference>
<dbReference type="Proteomes" id="UP000730591">
    <property type="component" value="Unassembled WGS sequence"/>
</dbReference>
<gene>
    <name evidence="3" type="ORF">HCJ93_01505</name>
</gene>
<feature type="domain" description="FhaA N-terminal" evidence="2">
    <location>
        <begin position="4"/>
        <end position="117"/>
    </location>
</feature>
<feature type="region of interest" description="Disordered" evidence="1">
    <location>
        <begin position="131"/>
        <end position="154"/>
    </location>
</feature>
<dbReference type="RefSeq" id="WP_167990314.1">
    <property type="nucleotide sequence ID" value="NZ_JAATEM010000001.1"/>
</dbReference>
<feature type="compositionally biased region" description="Low complexity" evidence="1">
    <location>
        <begin position="139"/>
        <end position="148"/>
    </location>
</feature>
<evidence type="ECO:0000256" key="1">
    <source>
        <dbReference type="SAM" id="MobiDB-lite"/>
    </source>
</evidence>
<sequence length="154" mass="16577">MSALSALEQVLENRWEAVRARLPGREREPVGLVEALRHECDSNAVVSPGGRVMVPNAYEVELAAPLHEEPGRRAGGVGQVLTDHLARHAAQKGYEWAGPLTVHVVRTRDLPDGGHRVSSSVMRHVSAAAFQRAGRRRGAGAPEGHGAALTAHRR</sequence>
<organism evidence="3 4">
    <name type="scientific">Streptomyces composti</name>
    <dbReference type="NCBI Taxonomy" id="2720025"/>
    <lineage>
        <taxon>Bacteria</taxon>
        <taxon>Bacillati</taxon>
        <taxon>Actinomycetota</taxon>
        <taxon>Actinomycetes</taxon>
        <taxon>Kitasatosporales</taxon>
        <taxon>Streptomycetaceae</taxon>
        <taxon>Streptomyces</taxon>
    </lineage>
</organism>
<comment type="caution">
    <text evidence="3">The sequence shown here is derived from an EMBL/GenBank/DDBJ whole genome shotgun (WGS) entry which is preliminary data.</text>
</comment>
<accession>A0ABX0ZXG3</accession>
<protein>
    <submittedName>
        <fullName evidence="3">DUF3662 domain-containing protein</fullName>
    </submittedName>
</protein>
<evidence type="ECO:0000313" key="3">
    <source>
        <dbReference type="EMBL" id="NJP48785.1"/>
    </source>
</evidence>
<dbReference type="InterPro" id="IPR042287">
    <property type="entry name" value="FhaA_N_sf"/>
</dbReference>
<name>A0ABX0ZXG3_9ACTN</name>
<dbReference type="InterPro" id="IPR022128">
    <property type="entry name" value="FhaA_N"/>
</dbReference>
<keyword evidence="4" id="KW-1185">Reference proteome</keyword>
<evidence type="ECO:0000313" key="4">
    <source>
        <dbReference type="Proteomes" id="UP000730591"/>
    </source>
</evidence>
<proteinExistence type="predicted"/>
<evidence type="ECO:0000259" key="2">
    <source>
        <dbReference type="Pfam" id="PF12401"/>
    </source>
</evidence>